<keyword evidence="1" id="KW-0677">Repeat</keyword>
<evidence type="ECO:0000256" key="2">
    <source>
        <dbReference type="ARBA" id="ARBA00023043"/>
    </source>
</evidence>
<name>A0A9W9UZT4_PENBR</name>
<accession>A0A9W9UZT4</accession>
<feature type="repeat" description="ANK" evidence="3">
    <location>
        <begin position="324"/>
        <end position="356"/>
    </location>
</feature>
<keyword evidence="5" id="KW-1185">Reference proteome</keyword>
<dbReference type="InterPro" id="IPR002110">
    <property type="entry name" value="Ankyrin_rpt"/>
</dbReference>
<dbReference type="Pfam" id="PF12796">
    <property type="entry name" value="Ank_2"/>
    <property type="match status" value="3"/>
</dbReference>
<evidence type="ECO:0000256" key="1">
    <source>
        <dbReference type="ARBA" id="ARBA00022737"/>
    </source>
</evidence>
<dbReference type="PROSITE" id="PS50297">
    <property type="entry name" value="ANK_REP_REGION"/>
    <property type="match status" value="2"/>
</dbReference>
<gene>
    <name evidence="4" type="ORF">N7541_002039</name>
</gene>
<reference evidence="4" key="1">
    <citation type="submission" date="2022-12" db="EMBL/GenBank/DDBJ databases">
        <authorList>
            <person name="Petersen C."/>
        </authorList>
    </citation>
    <scope>NUCLEOTIDE SEQUENCE</scope>
    <source>
        <strain evidence="4">IBT 35675</strain>
    </source>
</reference>
<evidence type="ECO:0008006" key="6">
    <source>
        <dbReference type="Google" id="ProtNLM"/>
    </source>
</evidence>
<dbReference type="Proteomes" id="UP001148299">
    <property type="component" value="Unassembled WGS sequence"/>
</dbReference>
<keyword evidence="2 3" id="KW-0040">ANK repeat</keyword>
<evidence type="ECO:0000313" key="5">
    <source>
        <dbReference type="Proteomes" id="UP001148299"/>
    </source>
</evidence>
<organism evidence="4 5">
    <name type="scientific">Penicillium brevicompactum</name>
    <dbReference type="NCBI Taxonomy" id="5074"/>
    <lineage>
        <taxon>Eukaryota</taxon>
        <taxon>Fungi</taxon>
        <taxon>Dikarya</taxon>
        <taxon>Ascomycota</taxon>
        <taxon>Pezizomycotina</taxon>
        <taxon>Eurotiomycetes</taxon>
        <taxon>Eurotiomycetidae</taxon>
        <taxon>Eurotiales</taxon>
        <taxon>Aspergillaceae</taxon>
        <taxon>Penicillium</taxon>
    </lineage>
</organism>
<sequence length="647" mass="71917">MVTLVDLPTEIMLMIIECFPYQDSTGSDDLIDRQQDLCSFIKTNKRFYTLSRDRLYKENDRFMNQTALAYGAFHGDLALVRRTLQINHSRLTEQIPSWKRRHIGSVRHEPICWAAAGGQTAMIAYFLQVGVSLTQNGTLRTICPDCETSLLGQAAAHGHLQTMRFLVDKGLRIESQREMKERRRRGLSALRMAAENGHTDCIDFILDSESYSNLQAKEYVHRITCLVSSVLNPPTNGNHDRIECALHLLKRSNLTDKRDFCACISESAKCFAGDLSALNETLAKPGRFELYGEMLLYLGVMSGNLALLNEMARLGVSVETRYRGGHTPLCLAALEGGAHCAAILLQLGADINAKNAKDQSPLFLATLSKSHSVTELLLRCGADVNGCSTRCGIVQTPLWRTVADQVRCPDVKRNKNTTSRAGRSTTDEILTLLLDYGADPNYRDPTYGITPLWLAVTSRFKHSDPEMIWNTVETLIVHGANLRFSRRKRSILWESMHNCTSLFVRLLYMNGSDPNDYGDGLDTANPYQRRRPLSALAKSMKLGRFDIAEALLNVGADPHAQFWKKETCLAKAASFGPVSLVERLLDAGVDVNEIFRGKTALDIAVWRGKDGLKELLLRRGAVPNIAIGGEGTAPIDPSHGEAMDQDV</sequence>
<feature type="repeat" description="ANK" evidence="3">
    <location>
        <begin position="357"/>
        <end position="389"/>
    </location>
</feature>
<comment type="caution">
    <text evidence="4">The sequence shown here is derived from an EMBL/GenBank/DDBJ whole genome shotgun (WGS) entry which is preliminary data.</text>
</comment>
<evidence type="ECO:0000256" key="3">
    <source>
        <dbReference type="PROSITE-ProRule" id="PRU00023"/>
    </source>
</evidence>
<dbReference type="PROSITE" id="PS50088">
    <property type="entry name" value="ANK_REPEAT"/>
    <property type="match status" value="2"/>
</dbReference>
<dbReference type="PANTHER" id="PTHR24198:SF165">
    <property type="entry name" value="ANKYRIN REPEAT-CONTAINING PROTEIN-RELATED"/>
    <property type="match status" value="1"/>
</dbReference>
<protein>
    <recommendedName>
        <fullName evidence="6">Ankyrin repeat-containing domain protein</fullName>
    </recommendedName>
</protein>
<dbReference type="Gene3D" id="1.25.40.20">
    <property type="entry name" value="Ankyrin repeat-containing domain"/>
    <property type="match status" value="3"/>
</dbReference>
<dbReference type="PANTHER" id="PTHR24198">
    <property type="entry name" value="ANKYRIN REPEAT AND PROTEIN KINASE DOMAIN-CONTAINING PROTEIN"/>
    <property type="match status" value="1"/>
</dbReference>
<dbReference type="InterPro" id="IPR036770">
    <property type="entry name" value="Ankyrin_rpt-contain_sf"/>
</dbReference>
<reference evidence="4" key="2">
    <citation type="journal article" date="2023" name="IMA Fungus">
        <title>Comparative genomic study of the Penicillium genus elucidates a diverse pangenome and 15 lateral gene transfer events.</title>
        <authorList>
            <person name="Petersen C."/>
            <person name="Sorensen T."/>
            <person name="Nielsen M.R."/>
            <person name="Sondergaard T.E."/>
            <person name="Sorensen J.L."/>
            <person name="Fitzpatrick D.A."/>
            <person name="Frisvad J.C."/>
            <person name="Nielsen K.L."/>
        </authorList>
    </citation>
    <scope>NUCLEOTIDE SEQUENCE</scope>
    <source>
        <strain evidence="4">IBT 35675</strain>
    </source>
</reference>
<evidence type="ECO:0000313" key="4">
    <source>
        <dbReference type="EMBL" id="KAJ5361195.1"/>
    </source>
</evidence>
<dbReference type="SMART" id="SM00248">
    <property type="entry name" value="ANK"/>
    <property type="match status" value="13"/>
</dbReference>
<dbReference type="AlphaFoldDB" id="A0A9W9UZT4"/>
<dbReference type="SUPFAM" id="SSF48403">
    <property type="entry name" value="Ankyrin repeat"/>
    <property type="match status" value="2"/>
</dbReference>
<dbReference type="EMBL" id="JAPZBR010000002">
    <property type="protein sequence ID" value="KAJ5361195.1"/>
    <property type="molecule type" value="Genomic_DNA"/>
</dbReference>
<proteinExistence type="predicted"/>